<dbReference type="Proteomes" id="UP001196413">
    <property type="component" value="Unassembled WGS sequence"/>
</dbReference>
<keyword evidence="2" id="KW-1133">Transmembrane helix</keyword>
<accession>A0AAD5QG96</accession>
<evidence type="ECO:0000313" key="3">
    <source>
        <dbReference type="EMBL" id="KAJ1346675.1"/>
    </source>
</evidence>
<dbReference type="Gene3D" id="1.20.1070.10">
    <property type="entry name" value="Rhodopsin 7-helix transmembrane proteins"/>
    <property type="match status" value="1"/>
</dbReference>
<dbReference type="AlphaFoldDB" id="A0AAD5QG96"/>
<gene>
    <name evidence="3" type="ORF">KIN20_001563</name>
</gene>
<evidence type="ECO:0000313" key="4">
    <source>
        <dbReference type="Proteomes" id="UP001196413"/>
    </source>
</evidence>
<protein>
    <submittedName>
        <fullName evidence="3">Uncharacterized protein</fullName>
    </submittedName>
</protein>
<dbReference type="PANTHER" id="PTHR46641:SF7">
    <property type="entry name" value="G-PROTEIN COUPLED RECEPTORS FAMILY 1 PROFILE DOMAIN-CONTAINING PROTEIN"/>
    <property type="match status" value="1"/>
</dbReference>
<dbReference type="PANTHER" id="PTHR46641">
    <property type="entry name" value="FMRFAMIDE RECEPTOR-RELATED"/>
    <property type="match status" value="1"/>
</dbReference>
<feature type="compositionally biased region" description="Basic and acidic residues" evidence="1">
    <location>
        <begin position="226"/>
        <end position="260"/>
    </location>
</feature>
<name>A0AAD5QG96_PARTN</name>
<evidence type="ECO:0000256" key="2">
    <source>
        <dbReference type="SAM" id="Phobius"/>
    </source>
</evidence>
<keyword evidence="2" id="KW-0812">Transmembrane</keyword>
<dbReference type="SUPFAM" id="SSF81321">
    <property type="entry name" value="Family A G protein-coupled receptor-like"/>
    <property type="match status" value="1"/>
</dbReference>
<dbReference type="EMBL" id="JAHQIW010000206">
    <property type="protein sequence ID" value="KAJ1346675.1"/>
    <property type="molecule type" value="Genomic_DNA"/>
</dbReference>
<dbReference type="InterPro" id="IPR052954">
    <property type="entry name" value="GPCR-Ligand_Int"/>
</dbReference>
<sequence length="260" mass="29669">MGETNCRVDSTKIHPTCPREPLPIRWVDIREIPDFRLLKNVKHSEVFGTFARLRFKHLGGSGSSRSGSVRDRSVTHMLLTIVAIFLCCNSLAFCNNIYEIVRDARAHIVQNSTQPAVSIKVEDKTEMVERNQDVFDFSVELSNILISLNSASSIFVYLVFSSKYRSIIKSWFILKERKTTNDIAITTAMVAERALELSFIPDEASERLMKPESETGTATTSNTLDVKGELRRPLVIVRPREDDRSNEFSGNDHRKDFRRK</sequence>
<feature type="compositionally biased region" description="Polar residues" evidence="1">
    <location>
        <begin position="214"/>
        <end position="224"/>
    </location>
</feature>
<feature type="region of interest" description="Disordered" evidence="1">
    <location>
        <begin position="206"/>
        <end position="260"/>
    </location>
</feature>
<keyword evidence="4" id="KW-1185">Reference proteome</keyword>
<reference evidence="3" key="1">
    <citation type="submission" date="2021-06" db="EMBL/GenBank/DDBJ databases">
        <title>Parelaphostrongylus tenuis whole genome reference sequence.</title>
        <authorList>
            <person name="Garwood T.J."/>
            <person name="Larsen P.A."/>
            <person name="Fountain-Jones N.M."/>
            <person name="Garbe J.R."/>
            <person name="Macchietto M.G."/>
            <person name="Kania S.A."/>
            <person name="Gerhold R.W."/>
            <person name="Richards J.E."/>
            <person name="Wolf T.M."/>
        </authorList>
    </citation>
    <scope>NUCLEOTIDE SEQUENCE</scope>
    <source>
        <strain evidence="3">MNPRO001-30</strain>
        <tissue evidence="3">Meninges</tissue>
    </source>
</reference>
<evidence type="ECO:0000256" key="1">
    <source>
        <dbReference type="SAM" id="MobiDB-lite"/>
    </source>
</evidence>
<proteinExistence type="predicted"/>
<feature type="transmembrane region" description="Helical" evidence="2">
    <location>
        <begin position="74"/>
        <end position="93"/>
    </location>
</feature>
<feature type="transmembrane region" description="Helical" evidence="2">
    <location>
        <begin position="141"/>
        <end position="160"/>
    </location>
</feature>
<organism evidence="3 4">
    <name type="scientific">Parelaphostrongylus tenuis</name>
    <name type="common">Meningeal worm</name>
    <dbReference type="NCBI Taxonomy" id="148309"/>
    <lineage>
        <taxon>Eukaryota</taxon>
        <taxon>Metazoa</taxon>
        <taxon>Ecdysozoa</taxon>
        <taxon>Nematoda</taxon>
        <taxon>Chromadorea</taxon>
        <taxon>Rhabditida</taxon>
        <taxon>Rhabditina</taxon>
        <taxon>Rhabditomorpha</taxon>
        <taxon>Strongyloidea</taxon>
        <taxon>Metastrongylidae</taxon>
        <taxon>Parelaphostrongylus</taxon>
    </lineage>
</organism>
<keyword evidence="2" id="KW-0472">Membrane</keyword>
<comment type="caution">
    <text evidence="3">The sequence shown here is derived from an EMBL/GenBank/DDBJ whole genome shotgun (WGS) entry which is preliminary data.</text>
</comment>